<reference evidence="7" key="1">
    <citation type="submission" date="2020-08" db="EMBL/GenBank/DDBJ databases">
        <title>Genome public.</title>
        <authorList>
            <person name="Liu C."/>
            <person name="Sun Q."/>
        </authorList>
    </citation>
    <scope>NUCLEOTIDE SEQUENCE</scope>
    <source>
        <strain evidence="7">NSJ-55</strain>
    </source>
</reference>
<feature type="transmembrane region" description="Helical" evidence="6">
    <location>
        <begin position="186"/>
        <end position="209"/>
    </location>
</feature>
<feature type="transmembrane region" description="Helical" evidence="6">
    <location>
        <begin position="54"/>
        <end position="73"/>
    </location>
</feature>
<evidence type="ECO:0000256" key="4">
    <source>
        <dbReference type="ARBA" id="ARBA00022989"/>
    </source>
</evidence>
<dbReference type="InterPro" id="IPR004813">
    <property type="entry name" value="OPT"/>
</dbReference>
<evidence type="ECO:0000256" key="2">
    <source>
        <dbReference type="ARBA" id="ARBA00022448"/>
    </source>
</evidence>
<keyword evidence="5 6" id="KW-0472">Membrane</keyword>
<protein>
    <submittedName>
        <fullName evidence="7">OPT/YSL family transporter</fullName>
    </submittedName>
</protein>
<evidence type="ECO:0000256" key="3">
    <source>
        <dbReference type="ARBA" id="ARBA00022692"/>
    </source>
</evidence>
<keyword evidence="3 6" id="KW-0812">Transmembrane</keyword>
<feature type="transmembrane region" description="Helical" evidence="6">
    <location>
        <begin position="229"/>
        <end position="247"/>
    </location>
</feature>
<accession>A0A923RPP7</accession>
<feature type="transmembrane region" description="Helical" evidence="6">
    <location>
        <begin position="278"/>
        <end position="301"/>
    </location>
</feature>
<gene>
    <name evidence="7" type="ORF">H8S37_07435</name>
</gene>
<dbReference type="GO" id="GO:0016020">
    <property type="term" value="C:membrane"/>
    <property type="evidence" value="ECO:0007669"/>
    <property type="project" value="UniProtKB-SubCell"/>
</dbReference>
<evidence type="ECO:0000256" key="5">
    <source>
        <dbReference type="ARBA" id="ARBA00023136"/>
    </source>
</evidence>
<feature type="transmembrane region" description="Helical" evidence="6">
    <location>
        <begin position="338"/>
        <end position="365"/>
    </location>
</feature>
<evidence type="ECO:0000256" key="1">
    <source>
        <dbReference type="ARBA" id="ARBA00004141"/>
    </source>
</evidence>
<comment type="subcellular location">
    <subcellularLocation>
        <location evidence="1">Membrane</location>
        <topology evidence="1">Multi-pass membrane protein</topology>
    </subcellularLocation>
</comment>
<evidence type="ECO:0000256" key="6">
    <source>
        <dbReference type="SAM" id="Phobius"/>
    </source>
</evidence>
<feature type="transmembrane region" description="Helical" evidence="6">
    <location>
        <begin position="403"/>
        <end position="423"/>
    </location>
</feature>
<dbReference type="EMBL" id="JACOPF010000001">
    <property type="protein sequence ID" value="MBC5688754.1"/>
    <property type="molecule type" value="Genomic_DNA"/>
</dbReference>
<feature type="transmembrane region" description="Helical" evidence="6">
    <location>
        <begin position="21"/>
        <end position="42"/>
    </location>
</feature>
<dbReference type="GO" id="GO:0035673">
    <property type="term" value="F:oligopeptide transmembrane transporter activity"/>
    <property type="evidence" value="ECO:0007669"/>
    <property type="project" value="InterPro"/>
</dbReference>
<dbReference type="RefSeq" id="WP_186875352.1">
    <property type="nucleotide sequence ID" value="NZ_JACOPF010000001.1"/>
</dbReference>
<keyword evidence="8" id="KW-1185">Reference proteome</keyword>
<keyword evidence="2" id="KW-0813">Transport</keyword>
<organism evidence="7 8">
    <name type="scientific">Mediterraneibacter hominis</name>
    <dbReference type="NCBI Taxonomy" id="2763054"/>
    <lineage>
        <taxon>Bacteria</taxon>
        <taxon>Bacillati</taxon>
        <taxon>Bacillota</taxon>
        <taxon>Clostridia</taxon>
        <taxon>Lachnospirales</taxon>
        <taxon>Lachnospiraceae</taxon>
        <taxon>Mediterraneibacter</taxon>
    </lineage>
</organism>
<feature type="transmembrane region" description="Helical" evidence="6">
    <location>
        <begin position="470"/>
        <end position="497"/>
    </location>
</feature>
<dbReference type="Pfam" id="PF03169">
    <property type="entry name" value="OPT"/>
    <property type="match status" value="2"/>
</dbReference>
<evidence type="ECO:0000313" key="8">
    <source>
        <dbReference type="Proteomes" id="UP000652477"/>
    </source>
</evidence>
<comment type="caution">
    <text evidence="7">The sequence shown here is derived from an EMBL/GenBank/DDBJ whole genome shotgun (WGS) entry which is preliminary data.</text>
</comment>
<feature type="transmembrane region" description="Helical" evidence="6">
    <location>
        <begin position="435"/>
        <end position="458"/>
    </location>
</feature>
<feature type="transmembrane region" description="Helical" evidence="6">
    <location>
        <begin position="85"/>
        <end position="107"/>
    </location>
</feature>
<sequence length="531" mass="56388">MKDKNTNTEKTTFEKIKFSEPVTIIFGSILAILSGIICMQIMGKVGVSANTSILGAVFAMLIARIPMTLFSNFKSKERQNYIQTIVSGAGFSAANCAFVAVAILFVMGETKAILPMAIGTIFGTVVSVYTVGALFDSPLFPAKEAWAPGVATAEVIEAGDEGGDKAKRVIQGIVVGIVGSIFKLPVGAVGIVFIANIVSMLALGIGLLIRGYALPVTGFDIGATNIPQGVMVGAGLVALIQSVYSIYQSSSKKKRAQAERMEMEEGLTVSASRTKKTLIIALLTHVGGGVLTGIICGIFTGMSPTTLILWIVWTAFSSIASMIIIGKAAMYSGWFPGFAVTTIFMTIGVLMGFNPIAVAVMTGYISAVGPCFADMGYDLKTGWILRGRSKNKEHEVYGRKQQVYIEMLGAVIGIVVVIFFADMTMKDGLIPATSYVFATAAEAGTNMALVKELLIWAIPGAIIQFIGRKYMFGVLLATGLLINNPIYGIGVVIAVVIRKIIGDEFMNCRDAGLIAGDGLYSFFSSLIKMFI</sequence>
<dbReference type="AlphaFoldDB" id="A0A923RPP7"/>
<dbReference type="Proteomes" id="UP000652477">
    <property type="component" value="Unassembled WGS sequence"/>
</dbReference>
<keyword evidence="4 6" id="KW-1133">Transmembrane helix</keyword>
<feature type="transmembrane region" description="Helical" evidence="6">
    <location>
        <begin position="307"/>
        <end position="326"/>
    </location>
</feature>
<feature type="transmembrane region" description="Helical" evidence="6">
    <location>
        <begin position="113"/>
        <end position="135"/>
    </location>
</feature>
<evidence type="ECO:0000313" key="7">
    <source>
        <dbReference type="EMBL" id="MBC5688754.1"/>
    </source>
</evidence>
<proteinExistence type="predicted"/>
<name>A0A923RPP7_9FIRM</name>